<dbReference type="EMBL" id="JAKOGI010000482">
    <property type="protein sequence ID" value="KAJ8434345.1"/>
    <property type="molecule type" value="Genomic_DNA"/>
</dbReference>
<evidence type="ECO:0000256" key="1">
    <source>
        <dbReference type="ARBA" id="ARBA00007381"/>
    </source>
</evidence>
<accession>A0A9Q1K064</accession>
<dbReference type="FunFam" id="3.90.640.10:FF:000134">
    <property type="entry name" value="Heat shock cognate 71 kDa protein"/>
    <property type="match status" value="1"/>
</dbReference>
<reference evidence="5" key="1">
    <citation type="submission" date="2022-04" db="EMBL/GenBank/DDBJ databases">
        <title>Carnegiea gigantea Genome sequencing and assembly v2.</title>
        <authorList>
            <person name="Copetti D."/>
            <person name="Sanderson M.J."/>
            <person name="Burquez A."/>
            <person name="Wojciechowski M.F."/>
        </authorList>
    </citation>
    <scope>NUCLEOTIDE SEQUENCE</scope>
    <source>
        <strain evidence="5">SGP5-SGP5p</strain>
        <tissue evidence="5">Aerial part</tissue>
    </source>
</reference>
<dbReference type="InterPro" id="IPR029047">
    <property type="entry name" value="HSP70_peptide-bd_sf"/>
</dbReference>
<dbReference type="FunFam" id="3.30.420.40:FF:000806">
    <property type="entry name" value="Uncharacterized protein"/>
    <property type="match status" value="1"/>
</dbReference>
<dbReference type="GO" id="GO:0140662">
    <property type="term" value="F:ATP-dependent protein folding chaperone"/>
    <property type="evidence" value="ECO:0007669"/>
    <property type="project" value="InterPro"/>
</dbReference>
<dbReference type="InterPro" id="IPR043129">
    <property type="entry name" value="ATPase_NBD"/>
</dbReference>
<dbReference type="Gene3D" id="1.20.1270.10">
    <property type="match status" value="1"/>
</dbReference>
<organism evidence="5 6">
    <name type="scientific">Carnegiea gigantea</name>
    <dbReference type="NCBI Taxonomy" id="171969"/>
    <lineage>
        <taxon>Eukaryota</taxon>
        <taxon>Viridiplantae</taxon>
        <taxon>Streptophyta</taxon>
        <taxon>Embryophyta</taxon>
        <taxon>Tracheophyta</taxon>
        <taxon>Spermatophyta</taxon>
        <taxon>Magnoliopsida</taxon>
        <taxon>eudicotyledons</taxon>
        <taxon>Gunneridae</taxon>
        <taxon>Pentapetalae</taxon>
        <taxon>Caryophyllales</taxon>
        <taxon>Cactineae</taxon>
        <taxon>Cactaceae</taxon>
        <taxon>Cactoideae</taxon>
        <taxon>Echinocereeae</taxon>
        <taxon>Carnegiea</taxon>
    </lineage>
</organism>
<dbReference type="Gene3D" id="2.60.34.10">
    <property type="entry name" value="Substrate Binding Domain Of DNAk, Chain A, domain 1"/>
    <property type="match status" value="1"/>
</dbReference>
<dbReference type="OrthoDB" id="3789372at2759"/>
<dbReference type="Pfam" id="PF00012">
    <property type="entry name" value="HSP70"/>
    <property type="match status" value="2"/>
</dbReference>
<proteinExistence type="inferred from homology"/>
<dbReference type="InterPro" id="IPR029048">
    <property type="entry name" value="HSP70_C_sf"/>
</dbReference>
<evidence type="ECO:0000256" key="4">
    <source>
        <dbReference type="SAM" id="MobiDB-lite"/>
    </source>
</evidence>
<dbReference type="SUPFAM" id="SSF53067">
    <property type="entry name" value="Actin-like ATPase domain"/>
    <property type="match status" value="2"/>
</dbReference>
<feature type="region of interest" description="Disordered" evidence="4">
    <location>
        <begin position="363"/>
        <end position="395"/>
    </location>
</feature>
<dbReference type="PRINTS" id="PR00301">
    <property type="entry name" value="HEATSHOCK70"/>
</dbReference>
<dbReference type="InterPro" id="IPR013126">
    <property type="entry name" value="Hsp_70_fam"/>
</dbReference>
<evidence type="ECO:0008006" key="7">
    <source>
        <dbReference type="Google" id="ProtNLM"/>
    </source>
</evidence>
<gene>
    <name evidence="5" type="ORF">Cgig2_019972</name>
</gene>
<evidence type="ECO:0000313" key="5">
    <source>
        <dbReference type="EMBL" id="KAJ8434345.1"/>
    </source>
</evidence>
<evidence type="ECO:0000256" key="3">
    <source>
        <dbReference type="ARBA" id="ARBA00022840"/>
    </source>
</evidence>
<keyword evidence="6" id="KW-1185">Reference proteome</keyword>
<name>A0A9Q1K064_9CARY</name>
<comment type="caution">
    <text evidence="5">The sequence shown here is derived from an EMBL/GenBank/DDBJ whole genome shotgun (WGS) entry which is preliminary data.</text>
</comment>
<keyword evidence="2" id="KW-0547">Nucleotide-binding</keyword>
<dbReference type="Proteomes" id="UP001153076">
    <property type="component" value="Unassembled WGS sequence"/>
</dbReference>
<keyword evidence="3" id="KW-0067">ATP-binding</keyword>
<dbReference type="FunFam" id="3.30.420.40:FF:000172">
    <property type="entry name" value="Heat shock 70 kDa protein"/>
    <property type="match status" value="1"/>
</dbReference>
<comment type="similarity">
    <text evidence="1">Belongs to the heat shock protein 70 family.</text>
</comment>
<dbReference type="SUPFAM" id="SSF100920">
    <property type="entry name" value="Heat shock protein 70kD (HSP70), peptide-binding domain"/>
    <property type="match status" value="1"/>
</dbReference>
<dbReference type="PANTHER" id="PTHR19375">
    <property type="entry name" value="HEAT SHOCK PROTEIN 70KDA"/>
    <property type="match status" value="1"/>
</dbReference>
<dbReference type="Gene3D" id="3.90.640.10">
    <property type="entry name" value="Actin, Chain A, domain 4"/>
    <property type="match status" value="1"/>
</dbReference>
<sequence>MQTTKDAGVIAGLNVTRIINEPTAAAIAYGLDKKAAETGEKNVLIFDLGGGTFDVSILMIEEGTFEVKATAGDTHLGGEDFASRLVNHFVSEFRRMHKKDISGNARALRRLRTACERAKRTLSSTTHTTIEIDSLYEGIDFYATITRARLEELNMDLFRKCMEPVEKCIRDAKMGKTQVIGGSTRIPKIQQLLQDFFNGKELCKSIDPDEAMAYGATVQAAILSGEENEKVQDLLLLDVTPLSLGRYWDFECDRGGQDCRSEKHEITITNDKGRLSKDDIERMVKEGERYEAEDEEVKKKVEAKNSLENYTYNMRNTVKDDKFRSRLNQDERDRIEKAVEETLQWVEANQLAEVEELRVQAKGVGERGSAANDEAKMDSDSGGARQSGHKIEEVD</sequence>
<dbReference type="AlphaFoldDB" id="A0A9Q1K064"/>
<dbReference type="Gene3D" id="3.30.420.40">
    <property type="match status" value="2"/>
</dbReference>
<dbReference type="GO" id="GO:0005524">
    <property type="term" value="F:ATP binding"/>
    <property type="evidence" value="ECO:0007669"/>
    <property type="project" value="UniProtKB-KW"/>
</dbReference>
<evidence type="ECO:0000256" key="2">
    <source>
        <dbReference type="ARBA" id="ARBA00022741"/>
    </source>
</evidence>
<dbReference type="PROSITE" id="PS00329">
    <property type="entry name" value="HSP70_2"/>
    <property type="match status" value="1"/>
</dbReference>
<dbReference type="InterPro" id="IPR018181">
    <property type="entry name" value="Heat_shock_70_CS"/>
</dbReference>
<protein>
    <recommendedName>
        <fullName evidence="7">Heat shock protein 70</fullName>
    </recommendedName>
</protein>
<evidence type="ECO:0000313" key="6">
    <source>
        <dbReference type="Proteomes" id="UP001153076"/>
    </source>
</evidence>
<dbReference type="SUPFAM" id="SSF100934">
    <property type="entry name" value="Heat shock protein 70kD (HSP70), C-terminal subdomain"/>
    <property type="match status" value="1"/>
</dbReference>